<evidence type="ECO:0000256" key="4">
    <source>
        <dbReference type="ARBA" id="ARBA00022989"/>
    </source>
</evidence>
<dbReference type="PANTHER" id="PTHR30177">
    <property type="entry name" value="GLYCINE BETAINE/L-PROLINE TRANSPORT SYSTEM PERMEASE PROTEIN PROW"/>
    <property type="match status" value="1"/>
</dbReference>
<feature type="transmembrane region" description="Helical" evidence="8">
    <location>
        <begin position="420"/>
        <end position="446"/>
    </location>
</feature>
<evidence type="ECO:0000256" key="2">
    <source>
        <dbReference type="ARBA" id="ARBA00022448"/>
    </source>
</evidence>
<dbReference type="InterPro" id="IPR051204">
    <property type="entry name" value="ABC_transp_perm/SBD"/>
</dbReference>
<dbReference type="InterPro" id="IPR000515">
    <property type="entry name" value="MetI-like"/>
</dbReference>
<dbReference type="InterPro" id="IPR041894">
    <property type="entry name" value="PBP2_ProX-like"/>
</dbReference>
<keyword evidence="4 8" id="KW-1133">Transmembrane helix</keyword>
<dbReference type="Proteomes" id="UP000006062">
    <property type="component" value="Chromosome"/>
</dbReference>
<dbReference type="KEGG" id="tvi:Thivi_0477"/>
<dbReference type="RefSeq" id="WP_014777037.1">
    <property type="nucleotide sequence ID" value="NC_018012.1"/>
</dbReference>
<sequence>MTARRAWAFLGVLSALMPLLAGCGRTGDEVVIGSKKFTESVVLGEVLKDLVADSGMPVRHRRALGGTRILFNALANGEIDAYVEYTGTLTHEILARAEPQDEAALVARLALDGIHMAGSIGFQNNFALGIPESRAAALGIANISDLKGQPDLRLRFGSEFMDRDDGWPGLRDVYGLPQRDVRGVEHELAYRALGAGDADVTEVYTTDAEIAAYDLRTLVDDQGYFPRYDAVLLYRADLEQRSPLAVAALRRSLGLIDAERMIALNAAVKIDGRAEAEVAADWLRTRFDLAAAAPTEGRAARLLRYTLEHAMLVGVSLLAAVVVAVPLGILAAYRRRLGQSLLALVGILQTIPALALLVVMIPFLGIGAGPALVALFLYSLLPIVRNTHAGLVGIPATLRESADALGLSAGARLWRIELPLALPTLLAGIKTAAVINIGAATLGALIGAGGYGQPILAGIRLDDTGLILEGAIPSALFALAAQWLFERAERAVVPRGIRS</sequence>
<dbReference type="InterPro" id="IPR007210">
    <property type="entry name" value="ABC_Gly_betaine_transp_sub-bd"/>
</dbReference>
<dbReference type="eggNOG" id="COG1732">
    <property type="taxonomic scope" value="Bacteria"/>
</dbReference>
<dbReference type="EMBL" id="CP003154">
    <property type="protein sequence ID" value="AFL72538.1"/>
    <property type="molecule type" value="Genomic_DNA"/>
</dbReference>
<dbReference type="HOGENOM" id="CLU_577198_0_0_6"/>
<evidence type="ECO:0000256" key="3">
    <source>
        <dbReference type="ARBA" id="ARBA00022692"/>
    </source>
</evidence>
<comment type="similarity">
    <text evidence="7">In the N-terminal section; belongs to the binding-protein-dependent transport system permease family.</text>
</comment>
<evidence type="ECO:0000256" key="1">
    <source>
        <dbReference type="ARBA" id="ARBA00004651"/>
    </source>
</evidence>
<dbReference type="AlphaFoldDB" id="I3Y6C0"/>
<dbReference type="PROSITE" id="PS50928">
    <property type="entry name" value="ABC_TM1"/>
    <property type="match status" value="1"/>
</dbReference>
<evidence type="ECO:0000313" key="11">
    <source>
        <dbReference type="EMBL" id="AFL72538.1"/>
    </source>
</evidence>
<keyword evidence="9" id="KW-0732">Signal</keyword>
<dbReference type="Gene3D" id="3.40.190.120">
    <property type="entry name" value="Osmoprotection protein (prox), domain 2"/>
    <property type="match status" value="1"/>
</dbReference>
<comment type="subcellular location">
    <subcellularLocation>
        <location evidence="1 8">Cell membrane</location>
        <topology evidence="1 8">Multi-pass membrane protein</topology>
    </subcellularLocation>
</comment>
<feature type="chain" id="PRO_5003682732" evidence="9">
    <location>
        <begin position="22"/>
        <end position="499"/>
    </location>
</feature>
<keyword evidence="2 8" id="KW-0813">Transport</keyword>
<dbReference type="GO" id="GO:0031460">
    <property type="term" value="P:glycine betaine transport"/>
    <property type="evidence" value="ECO:0007669"/>
    <property type="project" value="TreeGrafter"/>
</dbReference>
<dbReference type="CDD" id="cd06261">
    <property type="entry name" value="TM_PBP2"/>
    <property type="match status" value="1"/>
</dbReference>
<comment type="similarity">
    <text evidence="8">Belongs to the binding-protein-dependent transport system permease family.</text>
</comment>
<keyword evidence="5 8" id="KW-0472">Membrane</keyword>
<dbReference type="STRING" id="765911.Thivi_0477"/>
<comment type="similarity">
    <text evidence="6">In the C-terminal section; belongs to the OsmX family.</text>
</comment>
<dbReference type="FunFam" id="1.10.3720.10:FF:000001">
    <property type="entry name" value="Glycine betaine ABC transporter, permease"/>
    <property type="match status" value="1"/>
</dbReference>
<dbReference type="Pfam" id="PF04069">
    <property type="entry name" value="OpuAC"/>
    <property type="match status" value="1"/>
</dbReference>
<feature type="transmembrane region" description="Helical" evidence="8">
    <location>
        <begin position="466"/>
        <end position="485"/>
    </location>
</feature>
<evidence type="ECO:0000256" key="9">
    <source>
        <dbReference type="SAM" id="SignalP"/>
    </source>
</evidence>
<dbReference type="GO" id="GO:0022857">
    <property type="term" value="F:transmembrane transporter activity"/>
    <property type="evidence" value="ECO:0007669"/>
    <property type="project" value="InterPro"/>
</dbReference>
<dbReference type="SUPFAM" id="SSF53850">
    <property type="entry name" value="Periplasmic binding protein-like II"/>
    <property type="match status" value="1"/>
</dbReference>
<keyword evidence="3 8" id="KW-0812">Transmembrane</keyword>
<organism evidence="11 12">
    <name type="scientific">Thiocystis violascens (strain ATCC 17096 / DSM 198 / 6111)</name>
    <name type="common">Chromatium violascens</name>
    <dbReference type="NCBI Taxonomy" id="765911"/>
    <lineage>
        <taxon>Bacteria</taxon>
        <taxon>Pseudomonadati</taxon>
        <taxon>Pseudomonadota</taxon>
        <taxon>Gammaproteobacteria</taxon>
        <taxon>Chromatiales</taxon>
        <taxon>Chromatiaceae</taxon>
        <taxon>Thiocystis</taxon>
    </lineage>
</organism>
<accession>I3Y6C0</accession>
<keyword evidence="12" id="KW-1185">Reference proteome</keyword>
<dbReference type="CDD" id="cd13607">
    <property type="entry name" value="PBP2_AfProX_like"/>
    <property type="match status" value="1"/>
</dbReference>
<evidence type="ECO:0000256" key="7">
    <source>
        <dbReference type="ARBA" id="ARBA00035652"/>
    </source>
</evidence>
<gene>
    <name evidence="11" type="ordered locus">Thivi_0477</name>
</gene>
<dbReference type="Gene3D" id="3.40.190.10">
    <property type="entry name" value="Periplasmic binding protein-like II"/>
    <property type="match status" value="1"/>
</dbReference>
<feature type="signal peptide" evidence="9">
    <location>
        <begin position="1"/>
        <end position="21"/>
    </location>
</feature>
<feature type="transmembrane region" description="Helical" evidence="8">
    <location>
        <begin position="367"/>
        <end position="384"/>
    </location>
</feature>
<dbReference type="Pfam" id="PF00528">
    <property type="entry name" value="BPD_transp_1"/>
    <property type="match status" value="1"/>
</dbReference>
<dbReference type="PROSITE" id="PS51257">
    <property type="entry name" value="PROKAR_LIPOPROTEIN"/>
    <property type="match status" value="1"/>
</dbReference>
<dbReference type="eggNOG" id="COG1174">
    <property type="taxonomic scope" value="Bacteria"/>
</dbReference>
<dbReference type="GO" id="GO:0043190">
    <property type="term" value="C:ATP-binding cassette (ABC) transporter complex"/>
    <property type="evidence" value="ECO:0007669"/>
    <property type="project" value="InterPro"/>
</dbReference>
<protein>
    <submittedName>
        <fullName evidence="11">Periplasmic glycine betaine/choline-binding (Lipo)protein of an ABC-type transport system (Osmoprotectant binding protein)</fullName>
    </submittedName>
</protein>
<dbReference type="PANTHER" id="PTHR30177:SF4">
    <property type="entry name" value="OSMOPROTECTANT IMPORT PERMEASE PROTEIN OSMW"/>
    <property type="match status" value="1"/>
</dbReference>
<dbReference type="SUPFAM" id="SSF161098">
    <property type="entry name" value="MetI-like"/>
    <property type="match status" value="1"/>
</dbReference>
<name>I3Y6C0_THIV6</name>
<reference evidence="11 12" key="1">
    <citation type="submission" date="2012-06" db="EMBL/GenBank/DDBJ databases">
        <title>Complete sequence of Thiocystis violascens DSM 198.</title>
        <authorList>
            <consortium name="US DOE Joint Genome Institute"/>
            <person name="Lucas S."/>
            <person name="Han J."/>
            <person name="Lapidus A."/>
            <person name="Cheng J.-F."/>
            <person name="Goodwin L."/>
            <person name="Pitluck S."/>
            <person name="Peters L."/>
            <person name="Ovchinnikova G."/>
            <person name="Teshima H."/>
            <person name="Detter J.C."/>
            <person name="Han C."/>
            <person name="Tapia R."/>
            <person name="Land M."/>
            <person name="Hauser L."/>
            <person name="Kyrpides N."/>
            <person name="Ivanova N."/>
            <person name="Pagani I."/>
            <person name="Vogl K."/>
            <person name="Liu Z."/>
            <person name="Frigaard N.-U."/>
            <person name="Bryant D."/>
            <person name="Woyke T."/>
        </authorList>
    </citation>
    <scope>NUCLEOTIDE SEQUENCE [LARGE SCALE GENOMIC DNA]</scope>
    <source>
        <strain evidence="12">ATCC 17096 / DSM 198 / 6111</strain>
    </source>
</reference>
<feature type="domain" description="ABC transmembrane type-1" evidence="10">
    <location>
        <begin position="306"/>
        <end position="485"/>
    </location>
</feature>
<evidence type="ECO:0000313" key="12">
    <source>
        <dbReference type="Proteomes" id="UP000006062"/>
    </source>
</evidence>
<evidence type="ECO:0000256" key="6">
    <source>
        <dbReference type="ARBA" id="ARBA00035642"/>
    </source>
</evidence>
<evidence type="ECO:0000256" key="5">
    <source>
        <dbReference type="ARBA" id="ARBA00023136"/>
    </source>
</evidence>
<feature type="transmembrane region" description="Helical" evidence="8">
    <location>
        <begin position="310"/>
        <end position="333"/>
    </location>
</feature>
<dbReference type="Gene3D" id="1.10.3720.10">
    <property type="entry name" value="MetI-like"/>
    <property type="match status" value="1"/>
</dbReference>
<dbReference type="InterPro" id="IPR035906">
    <property type="entry name" value="MetI-like_sf"/>
</dbReference>
<evidence type="ECO:0000256" key="8">
    <source>
        <dbReference type="RuleBase" id="RU363032"/>
    </source>
</evidence>
<evidence type="ECO:0000259" key="10">
    <source>
        <dbReference type="PROSITE" id="PS50928"/>
    </source>
</evidence>
<proteinExistence type="inferred from homology"/>
<feature type="transmembrane region" description="Helical" evidence="8">
    <location>
        <begin position="340"/>
        <end position="361"/>
    </location>
</feature>